<evidence type="ECO:0000256" key="5">
    <source>
        <dbReference type="ARBA" id="ARBA00023136"/>
    </source>
</evidence>
<keyword evidence="3" id="KW-0812">Transmembrane</keyword>
<dbReference type="Gene3D" id="3.30.70.1350">
    <property type="entry name" value="Cation efflux protein, cytoplasmic domain"/>
    <property type="match status" value="1"/>
</dbReference>
<evidence type="ECO:0000256" key="4">
    <source>
        <dbReference type="ARBA" id="ARBA00022989"/>
    </source>
</evidence>
<dbReference type="PANTHER" id="PTHR43840">
    <property type="entry name" value="MITOCHONDRIAL METAL TRANSPORTER 1-RELATED"/>
    <property type="match status" value="1"/>
</dbReference>
<dbReference type="SUPFAM" id="SSF160240">
    <property type="entry name" value="Cation efflux protein cytoplasmic domain-like"/>
    <property type="match status" value="1"/>
</dbReference>
<dbReference type="EMBL" id="JBCGBO010000024">
    <property type="protein sequence ID" value="KAK9180892.1"/>
    <property type="molecule type" value="Genomic_DNA"/>
</dbReference>
<keyword evidence="2" id="KW-0813">Transport</keyword>
<comment type="caution">
    <text evidence="8">The sequence shown here is derived from an EMBL/GenBank/DDBJ whole genome shotgun (WGS) entry which is preliminary data.</text>
</comment>
<evidence type="ECO:0000256" key="2">
    <source>
        <dbReference type="ARBA" id="ARBA00022448"/>
    </source>
</evidence>
<dbReference type="Pfam" id="PF01545">
    <property type="entry name" value="Cation_efflux"/>
    <property type="match status" value="1"/>
</dbReference>
<feature type="domain" description="Cation efflux protein cytoplasmic" evidence="7">
    <location>
        <begin position="106"/>
        <end position="145"/>
    </location>
</feature>
<dbReference type="InterPro" id="IPR036837">
    <property type="entry name" value="Cation_efflux_CTD_sf"/>
</dbReference>
<proteinExistence type="predicted"/>
<sequence>MAVIVVWVCEAVKVWLSAVVCCCFMDGRFMLFPLPVLGGEVFGRTDVKERADAVSSVVALIGVGGSILGVKFLDPLAGLVISGIILKAGLETGYQSVLELVDAAIPAENLMPIRETILKVEGVKGCHRLRGRRAGSSLYLDVHIVQRHIRCQDVEIGEINLVYSGVDDMGPAISTRSKC</sequence>
<organism evidence="8 9">
    <name type="scientific">Citrus x changshan-huyou</name>
    <dbReference type="NCBI Taxonomy" id="2935761"/>
    <lineage>
        <taxon>Eukaryota</taxon>
        <taxon>Viridiplantae</taxon>
        <taxon>Streptophyta</taxon>
        <taxon>Embryophyta</taxon>
        <taxon>Tracheophyta</taxon>
        <taxon>Spermatophyta</taxon>
        <taxon>Magnoliopsida</taxon>
        <taxon>eudicotyledons</taxon>
        <taxon>Gunneridae</taxon>
        <taxon>Pentapetalae</taxon>
        <taxon>rosids</taxon>
        <taxon>malvids</taxon>
        <taxon>Sapindales</taxon>
        <taxon>Rutaceae</taxon>
        <taxon>Aurantioideae</taxon>
        <taxon>Citrus</taxon>
    </lineage>
</organism>
<dbReference type="InterPro" id="IPR002524">
    <property type="entry name" value="Cation_efflux"/>
</dbReference>
<evidence type="ECO:0000259" key="6">
    <source>
        <dbReference type="Pfam" id="PF01545"/>
    </source>
</evidence>
<dbReference type="GO" id="GO:0016020">
    <property type="term" value="C:membrane"/>
    <property type="evidence" value="ECO:0007669"/>
    <property type="project" value="UniProtKB-SubCell"/>
</dbReference>
<evidence type="ECO:0000256" key="3">
    <source>
        <dbReference type="ARBA" id="ARBA00022692"/>
    </source>
</evidence>
<dbReference type="InterPro" id="IPR050291">
    <property type="entry name" value="CDF_Transporter"/>
</dbReference>
<protein>
    <submittedName>
        <fullName evidence="8">Uncharacterized protein</fullName>
    </submittedName>
</protein>
<evidence type="ECO:0000256" key="1">
    <source>
        <dbReference type="ARBA" id="ARBA00004141"/>
    </source>
</evidence>
<evidence type="ECO:0000259" key="7">
    <source>
        <dbReference type="Pfam" id="PF16916"/>
    </source>
</evidence>
<evidence type="ECO:0000313" key="8">
    <source>
        <dbReference type="EMBL" id="KAK9180892.1"/>
    </source>
</evidence>
<accession>A0AAP0QFC0</accession>
<keyword evidence="9" id="KW-1185">Reference proteome</keyword>
<name>A0AAP0QFC0_9ROSI</name>
<dbReference type="Pfam" id="PF16916">
    <property type="entry name" value="ZT_dimer"/>
    <property type="match status" value="1"/>
</dbReference>
<dbReference type="PANTHER" id="PTHR43840:SF15">
    <property type="entry name" value="MITOCHONDRIAL METAL TRANSPORTER 1-RELATED"/>
    <property type="match status" value="1"/>
</dbReference>
<dbReference type="Proteomes" id="UP001428341">
    <property type="component" value="Unassembled WGS sequence"/>
</dbReference>
<comment type="subcellular location">
    <subcellularLocation>
        <location evidence="1">Membrane</location>
        <topology evidence="1">Multi-pass membrane protein</topology>
    </subcellularLocation>
</comment>
<dbReference type="InterPro" id="IPR027470">
    <property type="entry name" value="Cation_efflux_CTD"/>
</dbReference>
<dbReference type="Gene3D" id="1.20.1510.10">
    <property type="entry name" value="Cation efflux protein transmembrane domain"/>
    <property type="match status" value="1"/>
</dbReference>
<gene>
    <name evidence="8" type="ORF">WN944_024028</name>
</gene>
<evidence type="ECO:0000313" key="9">
    <source>
        <dbReference type="Proteomes" id="UP001428341"/>
    </source>
</evidence>
<dbReference type="NCBIfam" id="TIGR01297">
    <property type="entry name" value="CDF"/>
    <property type="match status" value="1"/>
</dbReference>
<reference evidence="8 9" key="1">
    <citation type="submission" date="2024-05" db="EMBL/GenBank/DDBJ databases">
        <title>Haplotype-resolved chromosome-level genome assembly of Huyou (Citrus changshanensis).</title>
        <authorList>
            <person name="Miao C."/>
            <person name="Chen W."/>
            <person name="Wu Y."/>
            <person name="Wang L."/>
            <person name="Zhao S."/>
            <person name="Grierson D."/>
            <person name="Xu C."/>
            <person name="Chen K."/>
        </authorList>
    </citation>
    <scope>NUCLEOTIDE SEQUENCE [LARGE SCALE GENOMIC DNA]</scope>
    <source>
        <strain evidence="8">01-14</strain>
        <tissue evidence="8">Leaf</tissue>
    </source>
</reference>
<dbReference type="InterPro" id="IPR027469">
    <property type="entry name" value="Cation_efflux_TMD_sf"/>
</dbReference>
<keyword evidence="5" id="KW-0472">Membrane</keyword>
<dbReference type="GO" id="GO:0008324">
    <property type="term" value="F:monoatomic cation transmembrane transporter activity"/>
    <property type="evidence" value="ECO:0007669"/>
    <property type="project" value="InterPro"/>
</dbReference>
<dbReference type="InterPro" id="IPR058533">
    <property type="entry name" value="Cation_efflux_TM"/>
</dbReference>
<keyword evidence="4" id="KW-1133">Transmembrane helix</keyword>
<dbReference type="SUPFAM" id="SSF161111">
    <property type="entry name" value="Cation efflux protein transmembrane domain-like"/>
    <property type="match status" value="1"/>
</dbReference>
<dbReference type="AlphaFoldDB" id="A0AAP0QFC0"/>
<feature type="domain" description="Cation efflux protein transmembrane" evidence="6">
    <location>
        <begin position="49"/>
        <end position="101"/>
    </location>
</feature>